<comment type="caution">
    <text evidence="2">The sequence shown here is derived from an EMBL/GenBank/DDBJ whole genome shotgun (WGS) entry which is preliminary data.</text>
</comment>
<evidence type="ECO:0000313" key="3">
    <source>
        <dbReference type="Proteomes" id="UP000238137"/>
    </source>
</evidence>
<dbReference type="Pfam" id="PF06999">
    <property type="entry name" value="Suc_Fer-like"/>
    <property type="match status" value="1"/>
</dbReference>
<sequence length="325" mass="35846">MSSHVFCRELCLKRHEPLAGTGKVAARSLLLHWPRGKWRVPRHESAGMGDRLRAALKNAMDAGIHVGLVDDGNARDGDGFLLQLYPQRVRLACMTEAELVDQISAFLAGEKIGGEAEPRISVLCCTDSRRDACCARFGFATFKALKKHADPARFQVFQCTHVGGCRFAASLMVLPQRQRYGRLSPEEVPAFLEAIGEGRVYLPAYRGRPDAPEPFQVAEIAALDWADRHGIDRRQVRIDLPDANEAFRPGDRMTLIAQAGDARLAIDLATVSYPVQTRCNSAVKDEDNHSTRWRVSGITPCSEERRSYAGNDESASLQADTGLTS</sequence>
<dbReference type="InterPro" id="IPR036249">
    <property type="entry name" value="Thioredoxin-like_sf"/>
</dbReference>
<dbReference type="InterPro" id="IPR009737">
    <property type="entry name" value="Aim32/Apd1-like"/>
</dbReference>
<gene>
    <name evidence="2" type="ORF">A7A09_006600</name>
</gene>
<dbReference type="AlphaFoldDB" id="A0A422QZE5"/>
<dbReference type="SUPFAM" id="SSF52833">
    <property type="entry name" value="Thioredoxin-like"/>
    <property type="match status" value="1"/>
</dbReference>
<evidence type="ECO:0000313" key="2">
    <source>
        <dbReference type="EMBL" id="RNF35273.1"/>
    </source>
</evidence>
<dbReference type="OrthoDB" id="3399139at2"/>
<dbReference type="RefSeq" id="WP_106690621.1">
    <property type="nucleotide sequence ID" value="NZ_PXNQ02000003.1"/>
</dbReference>
<keyword evidence="3" id="KW-1185">Reference proteome</keyword>
<name>A0A422QZE5_9RHOB</name>
<dbReference type="PANTHER" id="PTHR31902">
    <property type="entry name" value="ACTIN PATCHES DISTAL PROTEIN 1"/>
    <property type="match status" value="1"/>
</dbReference>
<organism evidence="2 3">
    <name type="scientific">Paracoccus methylarcula</name>
    <dbReference type="NCBI Taxonomy" id="72022"/>
    <lineage>
        <taxon>Bacteria</taxon>
        <taxon>Pseudomonadati</taxon>
        <taxon>Pseudomonadota</taxon>
        <taxon>Alphaproteobacteria</taxon>
        <taxon>Rhodobacterales</taxon>
        <taxon>Paracoccaceae</taxon>
        <taxon>Paracoccus</taxon>
    </lineage>
</organism>
<dbReference type="CDD" id="cd03062">
    <property type="entry name" value="TRX_Fd_Sucrase"/>
    <property type="match status" value="1"/>
</dbReference>
<protein>
    <submittedName>
        <fullName evidence="2">Sucrase ferredoxin</fullName>
    </submittedName>
</protein>
<dbReference type="Gene3D" id="3.40.30.10">
    <property type="entry name" value="Glutaredoxin"/>
    <property type="match status" value="1"/>
</dbReference>
<evidence type="ECO:0000256" key="1">
    <source>
        <dbReference type="SAM" id="MobiDB-lite"/>
    </source>
</evidence>
<accession>A0A422QZE5</accession>
<feature type="region of interest" description="Disordered" evidence="1">
    <location>
        <begin position="304"/>
        <end position="325"/>
    </location>
</feature>
<dbReference type="EMBL" id="PXNQ02000003">
    <property type="protein sequence ID" value="RNF35273.1"/>
    <property type="molecule type" value="Genomic_DNA"/>
</dbReference>
<proteinExistence type="predicted"/>
<feature type="compositionally biased region" description="Polar residues" evidence="1">
    <location>
        <begin position="313"/>
        <end position="325"/>
    </location>
</feature>
<reference evidence="2" key="1">
    <citation type="submission" date="2018-05" db="EMBL/GenBank/DDBJ databases">
        <title>Reclassification of Methylarcula marina and Methylarcula terricola as Paracoccus methylarcula sp.nov., comb.nov. and Paracoccus terricola comb.nov.</title>
        <authorList>
            <person name="Shmareva M.N."/>
            <person name="Doronina N.V."/>
            <person name="Vasilenko O.V."/>
            <person name="Tarlachkov S.V."/>
            <person name="Trotsenko Y.A."/>
        </authorList>
    </citation>
    <scope>NUCLEOTIDE SEQUENCE [LARGE SCALE GENOMIC DNA]</scope>
    <source>
        <strain evidence="2">VKM B-2159</strain>
    </source>
</reference>
<dbReference type="PANTHER" id="PTHR31902:SF22">
    <property type="entry name" value="SLL1203 PROTEIN"/>
    <property type="match status" value="1"/>
</dbReference>
<dbReference type="Proteomes" id="UP000238137">
    <property type="component" value="Unassembled WGS sequence"/>
</dbReference>